<comment type="caution">
    <text evidence="2">The sequence shown here is derived from an EMBL/GenBank/DDBJ whole genome shotgun (WGS) entry which is preliminary data.</text>
</comment>
<dbReference type="Proteomes" id="UP000236151">
    <property type="component" value="Unassembled WGS sequence"/>
</dbReference>
<dbReference type="Gene3D" id="3.20.20.150">
    <property type="entry name" value="Divalent-metal-dependent TIM barrel enzymes"/>
    <property type="match status" value="1"/>
</dbReference>
<keyword evidence="3" id="KW-1185">Reference proteome</keyword>
<gene>
    <name evidence="2" type="ORF">CDQ84_12950</name>
</gene>
<dbReference type="RefSeq" id="WP_103082152.1">
    <property type="nucleotide sequence ID" value="NZ_CP021850.1"/>
</dbReference>
<reference evidence="2 3" key="1">
    <citation type="submission" date="2017-06" db="EMBL/GenBank/DDBJ databases">
        <title>Investigating the central metabolism of Clostridium thermosuccinogenes.</title>
        <authorList>
            <person name="Koendjbiharie J.G."/>
            <person name="van Kranenburg R."/>
        </authorList>
    </citation>
    <scope>NUCLEOTIDE SEQUENCE [LARGE SCALE GENOMIC DNA]</scope>
    <source>
        <strain evidence="2 3">DSM 5806</strain>
    </source>
</reference>
<organism evidence="2 3">
    <name type="scientific">Clostridium thermosuccinogenes</name>
    <dbReference type="NCBI Taxonomy" id="84032"/>
    <lineage>
        <taxon>Bacteria</taxon>
        <taxon>Bacillati</taxon>
        <taxon>Bacillota</taxon>
        <taxon>Clostridia</taxon>
        <taxon>Eubacteriales</taxon>
        <taxon>Clostridiaceae</taxon>
        <taxon>Clostridium</taxon>
    </lineage>
</organism>
<dbReference type="KEGG" id="cthd:CDO33_00155"/>
<feature type="domain" description="Xylose isomerase-like TIM barrel" evidence="1">
    <location>
        <begin position="14"/>
        <end position="253"/>
    </location>
</feature>
<dbReference type="Pfam" id="PF01261">
    <property type="entry name" value="AP_endonuc_2"/>
    <property type="match status" value="1"/>
</dbReference>
<protein>
    <recommendedName>
        <fullName evidence="1">Xylose isomerase-like TIM barrel domain-containing protein</fullName>
    </recommendedName>
</protein>
<dbReference type="EMBL" id="NIOJ01000035">
    <property type="protein sequence ID" value="PNT97610.1"/>
    <property type="molecule type" value="Genomic_DNA"/>
</dbReference>
<sequence length="256" mass="28324">MKIGVCTGIENIYKLEEMGFDYLEAGVNSIASLEKEKFLELRKLVDGCSIKCEVMNAYFPWDMRLTGPDAAGESTVSDYARRAAERAAALGTRIFVVGNGGARRFPDGWEMEKALDQFARAVEIVAEESSKCGIIVTVEPLNKSESNLINSVKESLDLIKKINHGNVMQMADFYHMRKESESMDDIIEAGEALVHTHIANSNGRVFPRESGEDDYESFFGALKKIGYKGRVSVEANTKDLGRDAPAALSLLRKLAR</sequence>
<evidence type="ECO:0000313" key="3">
    <source>
        <dbReference type="Proteomes" id="UP000236151"/>
    </source>
</evidence>
<dbReference type="InterPro" id="IPR036237">
    <property type="entry name" value="Xyl_isomerase-like_sf"/>
</dbReference>
<proteinExistence type="predicted"/>
<name>A0A2K2EXW5_9CLOT</name>
<dbReference type="PANTHER" id="PTHR12110">
    <property type="entry name" value="HYDROXYPYRUVATE ISOMERASE"/>
    <property type="match status" value="1"/>
</dbReference>
<dbReference type="SUPFAM" id="SSF51658">
    <property type="entry name" value="Xylose isomerase-like"/>
    <property type="match status" value="1"/>
</dbReference>
<evidence type="ECO:0000313" key="2">
    <source>
        <dbReference type="EMBL" id="PNT97610.1"/>
    </source>
</evidence>
<evidence type="ECO:0000259" key="1">
    <source>
        <dbReference type="Pfam" id="PF01261"/>
    </source>
</evidence>
<dbReference type="InterPro" id="IPR050312">
    <property type="entry name" value="IolE/XylAMocC-like"/>
</dbReference>
<dbReference type="InterPro" id="IPR013022">
    <property type="entry name" value="Xyl_isomerase-like_TIM-brl"/>
</dbReference>
<dbReference type="AlphaFoldDB" id="A0A2K2EXW5"/>
<dbReference type="OrthoDB" id="9814946at2"/>
<accession>A0A2K2EXW5</accession>